<evidence type="ECO:0000313" key="1">
    <source>
        <dbReference type="EMBL" id="MDM1073806.1"/>
    </source>
</evidence>
<name>A0AAJ1V8R1_9FLAO</name>
<dbReference type="Gene3D" id="1.25.40.10">
    <property type="entry name" value="Tetratricopeptide repeat domain"/>
    <property type="match status" value="1"/>
</dbReference>
<reference evidence="1" key="1">
    <citation type="submission" date="2020-06" db="EMBL/GenBank/DDBJ databases">
        <authorList>
            <person name="Dong N."/>
        </authorList>
    </citation>
    <scope>NUCLEOTIDE SEQUENCE</scope>
    <source>
        <strain evidence="1">R655-4</strain>
    </source>
</reference>
<dbReference type="PANTHER" id="PTHR11102:SF160">
    <property type="entry name" value="ERAD-ASSOCIATED E3 UBIQUITIN-PROTEIN LIGASE COMPONENT HRD3"/>
    <property type="match status" value="1"/>
</dbReference>
<dbReference type="Proteomes" id="UP001170959">
    <property type="component" value="Unassembled WGS sequence"/>
</dbReference>
<gene>
    <name evidence="1" type="ORF">HX001_15055</name>
</gene>
<dbReference type="InterPro" id="IPR011990">
    <property type="entry name" value="TPR-like_helical_dom_sf"/>
</dbReference>
<sequence>MNNEQMTETFEITNIDDWNSLLKNAESGNSNAMNEVAFWYENGLTINDIEIIKIHPQLAFEWTKKSYDKGNLDGIVKYADYLSDGEYLYCEKNIEFAMHLYEKAMNEGSITATHSLGIEYRNKQNFEKAFELYQKANASSNFFPELSIGLSYYYGIGTPKNKIKALEIFKKIEIGNNSEYEVDEANYLIGKIYLEGEIVEQSIDKARQYLELADKDGDHRSAQELLIIIGRKQMINQNTSR</sequence>
<protein>
    <submittedName>
        <fullName evidence="1">Sel1 repeat family protein</fullName>
    </submittedName>
</protein>
<dbReference type="AlphaFoldDB" id="A0AAJ1V8R1"/>
<dbReference type="SUPFAM" id="SSF81901">
    <property type="entry name" value="HCP-like"/>
    <property type="match status" value="1"/>
</dbReference>
<accession>A0AAJ1V8R1</accession>
<dbReference type="SMART" id="SM00671">
    <property type="entry name" value="SEL1"/>
    <property type="match status" value="5"/>
</dbReference>
<dbReference type="RefSeq" id="WP_286494200.1">
    <property type="nucleotide sequence ID" value="NZ_JACAGJ010000008.1"/>
</dbReference>
<dbReference type="PANTHER" id="PTHR11102">
    <property type="entry name" value="SEL-1-LIKE PROTEIN"/>
    <property type="match status" value="1"/>
</dbReference>
<organism evidence="1 2">
    <name type="scientific">Empedobacter brevis</name>
    <dbReference type="NCBI Taxonomy" id="247"/>
    <lineage>
        <taxon>Bacteria</taxon>
        <taxon>Pseudomonadati</taxon>
        <taxon>Bacteroidota</taxon>
        <taxon>Flavobacteriia</taxon>
        <taxon>Flavobacteriales</taxon>
        <taxon>Weeksellaceae</taxon>
        <taxon>Empedobacter</taxon>
    </lineage>
</organism>
<dbReference type="EMBL" id="JACAGJ010000008">
    <property type="protein sequence ID" value="MDM1073806.1"/>
    <property type="molecule type" value="Genomic_DNA"/>
</dbReference>
<reference evidence="1" key="2">
    <citation type="journal article" date="2022" name="Sci. Total Environ.">
        <title>Prevalence, transmission, and molecular epidemiology of tet(X)-positive bacteria among humans, animals, and environmental niches in China: An epidemiological, and genomic-based study.</title>
        <authorList>
            <person name="Dong N."/>
            <person name="Zeng Y."/>
            <person name="Cai C."/>
            <person name="Sun C."/>
            <person name="Lu J."/>
            <person name="Liu C."/>
            <person name="Zhou H."/>
            <person name="Sun Q."/>
            <person name="Shu L."/>
            <person name="Wang H."/>
            <person name="Wang Y."/>
            <person name="Wang S."/>
            <person name="Wu C."/>
            <person name="Chan E.W."/>
            <person name="Chen G."/>
            <person name="Shen Z."/>
            <person name="Chen S."/>
            <person name="Zhang R."/>
        </authorList>
    </citation>
    <scope>NUCLEOTIDE SEQUENCE</scope>
    <source>
        <strain evidence="1">R655-4</strain>
    </source>
</reference>
<proteinExistence type="predicted"/>
<dbReference type="Pfam" id="PF08238">
    <property type="entry name" value="Sel1"/>
    <property type="match status" value="5"/>
</dbReference>
<dbReference type="InterPro" id="IPR006597">
    <property type="entry name" value="Sel1-like"/>
</dbReference>
<dbReference type="InterPro" id="IPR050767">
    <property type="entry name" value="Sel1_AlgK"/>
</dbReference>
<evidence type="ECO:0000313" key="2">
    <source>
        <dbReference type="Proteomes" id="UP001170959"/>
    </source>
</evidence>
<comment type="caution">
    <text evidence="1">The sequence shown here is derived from an EMBL/GenBank/DDBJ whole genome shotgun (WGS) entry which is preliminary data.</text>
</comment>